<dbReference type="NCBIfam" id="TIGR01131">
    <property type="entry name" value="ATP_synt_6_or_A"/>
    <property type="match status" value="1"/>
</dbReference>
<keyword evidence="5 11" id="KW-0812">Transmembrane</keyword>
<evidence type="ECO:0000313" key="13">
    <source>
        <dbReference type="EMBL" id="AZR07585.1"/>
    </source>
</evidence>
<dbReference type="SUPFAM" id="SSF81336">
    <property type="entry name" value="F1F0 ATP synthase subunit A"/>
    <property type="match status" value="1"/>
</dbReference>
<dbReference type="EMBL" id="JBAGNM010000004">
    <property type="protein sequence ID" value="MEW6954424.1"/>
    <property type="molecule type" value="Genomic_DNA"/>
</dbReference>
<dbReference type="Pfam" id="PF00119">
    <property type="entry name" value="ATP-synt_A"/>
    <property type="match status" value="1"/>
</dbReference>
<dbReference type="KEGG" id="tpy:CQ11_10315"/>
<accession>X4QRD0</accession>
<gene>
    <name evidence="11 13" type="primary">atpB</name>
    <name evidence="13" type="ORF">EBQ10_10020</name>
    <name evidence="14" type="ORF">V3M73_05235</name>
</gene>
<dbReference type="PANTHER" id="PTHR11410">
    <property type="entry name" value="ATP SYNTHASE SUBUNIT A"/>
    <property type="match status" value="1"/>
</dbReference>
<name>X4QRD0_9ACTO</name>
<comment type="similarity">
    <text evidence="2 11 12">Belongs to the ATPase A chain family.</text>
</comment>
<evidence type="ECO:0000256" key="9">
    <source>
        <dbReference type="ARBA" id="ARBA00023136"/>
    </source>
</evidence>
<evidence type="ECO:0000256" key="1">
    <source>
        <dbReference type="ARBA" id="ARBA00004141"/>
    </source>
</evidence>
<proteinExistence type="inferred from homology"/>
<evidence type="ECO:0000256" key="4">
    <source>
        <dbReference type="ARBA" id="ARBA00022547"/>
    </source>
</evidence>
<dbReference type="GO" id="GO:0016787">
    <property type="term" value="F:hydrolase activity"/>
    <property type="evidence" value="ECO:0007669"/>
    <property type="project" value="UniProtKB-KW"/>
</dbReference>
<keyword evidence="10 11" id="KW-0066">ATP synthesis</keyword>
<organism evidence="13 15">
    <name type="scientific">Trueperella pyogenes</name>
    <dbReference type="NCBI Taxonomy" id="1661"/>
    <lineage>
        <taxon>Bacteria</taxon>
        <taxon>Bacillati</taxon>
        <taxon>Actinomycetota</taxon>
        <taxon>Actinomycetes</taxon>
        <taxon>Actinomycetales</taxon>
        <taxon>Actinomycetaceae</taxon>
        <taxon>Trueperella</taxon>
    </lineage>
</organism>
<evidence type="ECO:0000313" key="15">
    <source>
        <dbReference type="Proteomes" id="UP000275951"/>
    </source>
</evidence>
<keyword evidence="7 11" id="KW-1133">Transmembrane helix</keyword>
<evidence type="ECO:0000256" key="6">
    <source>
        <dbReference type="ARBA" id="ARBA00022781"/>
    </source>
</evidence>
<keyword evidence="3 11" id="KW-0813">Transport</keyword>
<keyword evidence="4 11" id="KW-0138">CF(0)</keyword>
<dbReference type="Proteomes" id="UP000275951">
    <property type="component" value="Chromosome"/>
</dbReference>
<keyword evidence="13" id="KW-0378">Hydrolase</keyword>
<keyword evidence="11" id="KW-1003">Cell membrane</keyword>
<keyword evidence="9 11" id="KW-0472">Membrane</keyword>
<evidence type="ECO:0000256" key="10">
    <source>
        <dbReference type="ARBA" id="ARBA00023310"/>
    </source>
</evidence>
<reference evidence="13 15" key="1">
    <citation type="submission" date="2018-11" db="EMBL/GenBank/DDBJ databases">
        <title>Multidrug-resistant genes are associated with an 42-kb island TGI1 carrying a complex class 1 integron in a Trueperella pyogenes.</title>
        <authorList>
            <person name="Dong W."/>
        </authorList>
    </citation>
    <scope>NUCLEOTIDE SEQUENCE [LARGE SCALE GENOMIC DNA]</scope>
    <source>
        <strain evidence="13 15">TP4</strain>
    </source>
</reference>
<evidence type="ECO:0000256" key="3">
    <source>
        <dbReference type="ARBA" id="ARBA00022448"/>
    </source>
</evidence>
<dbReference type="GO" id="GO:0046933">
    <property type="term" value="F:proton-transporting ATP synthase activity, rotational mechanism"/>
    <property type="evidence" value="ECO:0007669"/>
    <property type="project" value="UniProtKB-UniRule"/>
</dbReference>
<keyword evidence="16" id="KW-1185">Reference proteome</keyword>
<dbReference type="CDD" id="cd00310">
    <property type="entry name" value="ATP-synt_Fo_a_6"/>
    <property type="match status" value="1"/>
</dbReference>
<dbReference type="GeneID" id="97530610"/>
<evidence type="ECO:0000256" key="5">
    <source>
        <dbReference type="ARBA" id="ARBA00022692"/>
    </source>
</evidence>
<dbReference type="RefSeq" id="WP_024963769.1">
    <property type="nucleotide sequence ID" value="NZ_CP007519.1"/>
</dbReference>
<dbReference type="InterPro" id="IPR035908">
    <property type="entry name" value="F0_ATP_A_sf"/>
</dbReference>
<dbReference type="HAMAP" id="MF_01393">
    <property type="entry name" value="ATP_synth_a_bact"/>
    <property type="match status" value="1"/>
</dbReference>
<sequence length="273" mass="30262">MNFSPLTSLPIFLSGGGQGFVPPSVEGEFNPPAFLFQGTPFELNRIVMARMIAAFFLAFILIWYSRHRRLVPNRRLAAVESLLDFSKVKIGEEILGKEHAHRYQPFIMTIFLGLFFMNITGVIPGLQIAGTSLVGMPLIFALFSYFGFIVAGIRAQGGWSFFKGQLFPPGIPWPIYFIMTPIEFLSTFILRPITLTLRLLMNLVAGHLILAICFAGTHYLYFTLSGVVGGITGTLTFLGGIAFMCFEIFVAGLQAYIFAMLTASYISLSISEH</sequence>
<dbReference type="AlphaFoldDB" id="X4QRD0"/>
<protein>
    <recommendedName>
        <fullName evidence="11 12">ATP synthase subunit a</fullName>
    </recommendedName>
    <alternativeName>
        <fullName evidence="11">ATP synthase F0 sector subunit a</fullName>
    </alternativeName>
    <alternativeName>
        <fullName evidence="11">F-ATPase subunit 6</fullName>
    </alternativeName>
</protein>
<dbReference type="EMBL" id="CP033905">
    <property type="protein sequence ID" value="AZR07585.1"/>
    <property type="molecule type" value="Genomic_DNA"/>
</dbReference>
<evidence type="ECO:0000313" key="14">
    <source>
        <dbReference type="EMBL" id="MEW6954424.1"/>
    </source>
</evidence>
<feature type="transmembrane region" description="Helical" evidence="11">
    <location>
        <begin position="234"/>
        <end position="259"/>
    </location>
</feature>
<dbReference type="Proteomes" id="UP001555100">
    <property type="component" value="Unassembled WGS sequence"/>
</dbReference>
<evidence type="ECO:0000256" key="2">
    <source>
        <dbReference type="ARBA" id="ARBA00006810"/>
    </source>
</evidence>
<dbReference type="STRING" id="1661.CQ11_10315"/>
<dbReference type="OrthoDB" id="9809130at2"/>
<comment type="function">
    <text evidence="11 12">Key component of the proton channel; it plays a direct role in the translocation of protons across the membrane.</text>
</comment>
<evidence type="ECO:0000313" key="16">
    <source>
        <dbReference type="Proteomes" id="UP001555100"/>
    </source>
</evidence>
<evidence type="ECO:0000256" key="12">
    <source>
        <dbReference type="RuleBase" id="RU000483"/>
    </source>
</evidence>
<comment type="subcellular location">
    <subcellularLocation>
        <location evidence="11 12">Cell membrane</location>
        <topology evidence="11 12">Multi-pass membrane protein</topology>
    </subcellularLocation>
    <subcellularLocation>
        <location evidence="1">Membrane</location>
        <topology evidence="1">Multi-pass membrane protein</topology>
    </subcellularLocation>
</comment>
<dbReference type="Gene3D" id="1.20.120.220">
    <property type="entry name" value="ATP synthase, F0 complex, subunit A"/>
    <property type="match status" value="1"/>
</dbReference>
<keyword evidence="6 11" id="KW-0375">Hydrogen ion transport</keyword>
<feature type="transmembrane region" description="Helical" evidence="11">
    <location>
        <begin position="134"/>
        <end position="153"/>
    </location>
</feature>
<feature type="transmembrane region" description="Helical" evidence="11">
    <location>
        <begin position="199"/>
        <end position="222"/>
    </location>
</feature>
<dbReference type="PANTHER" id="PTHR11410:SF0">
    <property type="entry name" value="ATP SYNTHASE SUBUNIT A"/>
    <property type="match status" value="1"/>
</dbReference>
<dbReference type="GO" id="GO:0005886">
    <property type="term" value="C:plasma membrane"/>
    <property type="evidence" value="ECO:0007669"/>
    <property type="project" value="UniProtKB-SubCell"/>
</dbReference>
<keyword evidence="8 11" id="KW-0406">Ion transport</keyword>
<evidence type="ECO:0000256" key="7">
    <source>
        <dbReference type="ARBA" id="ARBA00022989"/>
    </source>
</evidence>
<dbReference type="InterPro" id="IPR000568">
    <property type="entry name" value="ATP_synth_F0_asu"/>
</dbReference>
<dbReference type="GO" id="GO:0045259">
    <property type="term" value="C:proton-transporting ATP synthase complex"/>
    <property type="evidence" value="ECO:0007669"/>
    <property type="project" value="UniProtKB-KW"/>
</dbReference>
<evidence type="ECO:0000256" key="8">
    <source>
        <dbReference type="ARBA" id="ARBA00023065"/>
    </source>
</evidence>
<feature type="transmembrane region" description="Helical" evidence="11">
    <location>
        <begin position="43"/>
        <end position="64"/>
    </location>
</feature>
<dbReference type="InterPro" id="IPR045083">
    <property type="entry name" value="ATP_synth_F0_asu_bact/mt"/>
</dbReference>
<reference evidence="14 16" key="2">
    <citation type="submission" date="2024-01" db="EMBL/GenBank/DDBJ databases">
        <title>Genomic analysis and antimicrobial resistance profiles of Trueperella pyogenes isolated from domestic and wild animals.</title>
        <authorList>
            <person name="Magossi G."/>
            <person name="Gzyl K.E."/>
            <person name="Holman D.B."/>
            <person name="Amat S."/>
        </authorList>
    </citation>
    <scope>NUCLEOTIDE SEQUENCE [LARGE SCALE GENOMIC DNA]</scope>
    <source>
        <strain evidence="14 16">1494</strain>
    </source>
</reference>
<evidence type="ECO:0000256" key="11">
    <source>
        <dbReference type="HAMAP-Rule" id="MF_01393"/>
    </source>
</evidence>
<feature type="transmembrane region" description="Helical" evidence="11">
    <location>
        <begin position="106"/>
        <end position="128"/>
    </location>
</feature>
<dbReference type="PRINTS" id="PR00123">
    <property type="entry name" value="ATPASEA"/>
</dbReference>